<organism evidence="1 2">
    <name type="scientific">Prosthecobacter vanneervenii</name>
    <dbReference type="NCBI Taxonomy" id="48466"/>
    <lineage>
        <taxon>Bacteria</taxon>
        <taxon>Pseudomonadati</taxon>
        <taxon>Verrucomicrobiota</taxon>
        <taxon>Verrucomicrobiia</taxon>
        <taxon>Verrucomicrobiales</taxon>
        <taxon>Verrucomicrobiaceae</taxon>
        <taxon>Prosthecobacter</taxon>
    </lineage>
</organism>
<proteinExistence type="predicted"/>
<evidence type="ECO:0000313" key="1">
    <source>
        <dbReference type="EMBL" id="MBB5034075.1"/>
    </source>
</evidence>
<reference evidence="1 2" key="1">
    <citation type="submission" date="2020-08" db="EMBL/GenBank/DDBJ databases">
        <title>Genomic Encyclopedia of Type Strains, Phase IV (KMG-IV): sequencing the most valuable type-strain genomes for metagenomic binning, comparative biology and taxonomic classification.</title>
        <authorList>
            <person name="Goeker M."/>
        </authorList>
    </citation>
    <scope>NUCLEOTIDE SEQUENCE [LARGE SCALE GENOMIC DNA]</scope>
    <source>
        <strain evidence="1 2">DSM 12252</strain>
    </source>
</reference>
<dbReference type="AlphaFoldDB" id="A0A7W7YDB5"/>
<comment type="caution">
    <text evidence="1">The sequence shown here is derived from an EMBL/GenBank/DDBJ whole genome shotgun (WGS) entry which is preliminary data.</text>
</comment>
<dbReference type="Proteomes" id="UP000590740">
    <property type="component" value="Unassembled WGS sequence"/>
</dbReference>
<evidence type="ECO:0000313" key="2">
    <source>
        <dbReference type="Proteomes" id="UP000590740"/>
    </source>
</evidence>
<keyword evidence="2" id="KW-1185">Reference proteome</keyword>
<protein>
    <submittedName>
        <fullName evidence="1">Uncharacterized protein</fullName>
    </submittedName>
</protein>
<sequence>MDGAPTHLHLPSFTIHLLPTHLRSSARPKSSLRLSNFASRLRNCGAAPDPHLLPAIFYQPLSDHLCVSPISAVPIPSTSPARYLSSHPRIVPMPLHHILRSFRFRVFRGQPPLLTTTPPQLPSLTNPSPIICCPTQSPQIISAFLQTLRCSLRIPIFDHPSSTSPSPIICCPPTQSPQIISAFLQTLRCSLRIPIFNHPSLTIHL</sequence>
<gene>
    <name evidence="1" type="ORF">HNQ65_003666</name>
</gene>
<dbReference type="EMBL" id="JACHIG010000008">
    <property type="protein sequence ID" value="MBB5034075.1"/>
    <property type="molecule type" value="Genomic_DNA"/>
</dbReference>
<name>A0A7W7YDB5_9BACT</name>
<accession>A0A7W7YDB5</accession>